<dbReference type="NCBIfam" id="TIGR01525">
    <property type="entry name" value="ATPase-IB_hvy"/>
    <property type="match status" value="1"/>
</dbReference>
<dbReference type="Gene3D" id="2.70.150.10">
    <property type="entry name" value="Calcium-transporting ATPase, cytoplasmic transduction domain A"/>
    <property type="match status" value="1"/>
</dbReference>
<dbReference type="SFLD" id="SFLDF00027">
    <property type="entry name" value="p-type_atpase"/>
    <property type="match status" value="1"/>
</dbReference>
<dbReference type="PROSITE" id="PS00154">
    <property type="entry name" value="ATPASE_E1_E2"/>
    <property type="match status" value="1"/>
</dbReference>
<dbReference type="InterPro" id="IPR001757">
    <property type="entry name" value="P_typ_ATPase"/>
</dbReference>
<dbReference type="NCBIfam" id="TIGR01494">
    <property type="entry name" value="ATPase_P-type"/>
    <property type="match status" value="1"/>
</dbReference>
<dbReference type="GO" id="GO:0015086">
    <property type="term" value="F:cadmium ion transmembrane transporter activity"/>
    <property type="evidence" value="ECO:0007669"/>
    <property type="project" value="TreeGrafter"/>
</dbReference>
<evidence type="ECO:0000313" key="10">
    <source>
        <dbReference type="EMBL" id="MPL81060.1"/>
    </source>
</evidence>
<dbReference type="AlphaFoldDB" id="A0A644UPV4"/>
<feature type="transmembrane region" description="Helical" evidence="8">
    <location>
        <begin position="290"/>
        <end position="314"/>
    </location>
</feature>
<keyword evidence="7 8" id="KW-0472">Membrane</keyword>
<dbReference type="EMBL" id="VSSQ01000145">
    <property type="protein sequence ID" value="MPL81060.1"/>
    <property type="molecule type" value="Genomic_DNA"/>
</dbReference>
<dbReference type="InterPro" id="IPR027256">
    <property type="entry name" value="P-typ_ATPase_IB"/>
</dbReference>
<protein>
    <submittedName>
        <fullName evidence="10">Cadmium, zinc and cobalt-transporting ATPase</fullName>
        <ecNumber evidence="10">3.6.3.3</ecNumber>
    </submittedName>
</protein>
<evidence type="ECO:0000256" key="8">
    <source>
        <dbReference type="SAM" id="Phobius"/>
    </source>
</evidence>
<organism evidence="10">
    <name type="scientific">bioreactor metagenome</name>
    <dbReference type="NCBI Taxonomy" id="1076179"/>
    <lineage>
        <taxon>unclassified sequences</taxon>
        <taxon>metagenomes</taxon>
        <taxon>ecological metagenomes</taxon>
    </lineage>
</organism>
<keyword evidence="4" id="KW-0479">Metal-binding</keyword>
<keyword evidence="6 8" id="KW-1133">Transmembrane helix</keyword>
<feature type="transmembrane region" description="Helical" evidence="8">
    <location>
        <begin position="623"/>
        <end position="642"/>
    </location>
</feature>
<evidence type="ECO:0000256" key="7">
    <source>
        <dbReference type="ARBA" id="ARBA00023136"/>
    </source>
</evidence>
<feature type="transmembrane region" description="Helical" evidence="8">
    <location>
        <begin position="56"/>
        <end position="72"/>
    </location>
</feature>
<dbReference type="SUPFAM" id="SSF81653">
    <property type="entry name" value="Calcium ATPase, transduction domain A"/>
    <property type="match status" value="1"/>
</dbReference>
<dbReference type="Gene3D" id="3.40.50.1000">
    <property type="entry name" value="HAD superfamily/HAD-like"/>
    <property type="match status" value="1"/>
</dbReference>
<dbReference type="SUPFAM" id="SSF81665">
    <property type="entry name" value="Calcium ATPase, transmembrane domain M"/>
    <property type="match status" value="1"/>
</dbReference>
<keyword evidence="5" id="KW-1278">Translocase</keyword>
<dbReference type="PANTHER" id="PTHR48085:SF5">
    <property type="entry name" value="CADMIUM_ZINC-TRANSPORTING ATPASE HMA4-RELATED"/>
    <property type="match status" value="1"/>
</dbReference>
<keyword evidence="10" id="KW-0378">Hydrolase</keyword>
<dbReference type="InterPro" id="IPR023298">
    <property type="entry name" value="ATPase_P-typ_TM_dom_sf"/>
</dbReference>
<dbReference type="GO" id="GO:0019829">
    <property type="term" value="F:ATPase-coupled monoatomic cation transmembrane transporter activity"/>
    <property type="evidence" value="ECO:0007669"/>
    <property type="project" value="InterPro"/>
</dbReference>
<dbReference type="InterPro" id="IPR051014">
    <property type="entry name" value="Cation_Transport_ATPase_IB"/>
</dbReference>
<feature type="transmembrane region" description="Helical" evidence="8">
    <location>
        <begin position="256"/>
        <end position="278"/>
    </location>
</feature>
<sequence length="646" mass="69455">MSNCSSDGCSTVQSKDKSPSQAKAYMRPGISFVMLMAGIIASAMQASWFTTQWVQLAWYILAYIPVGIPVLMEAWESIRKKDVFSEYTLMSIATIGAFFIGEYPEGVAVMLFYAVGELFQSSAINRAKRNISALLDVRPETATVIKNDTTETMPPEKVEVGQTVEVKVGERVPLDGKLQNASAAFNTSALTGESTPRMIRKDEEVLAGMIVTDSVVRVTVTKPFGQSALARILELVQNAIEKKAPAEQFIRKFARIYTPIVVTLAALIVVLPWAYSFIAPSFTYDFSDWVYRGLVFLVISCPCALVISIPLGYFGGIGAASRQGILFKGSNYLDAITKVNTIVMDKTGTLTQGVFSVQKISSIGDITEDELLKIVASVETQSTHPIAKAVVEYANQQKVNLDKTENVKEIAGYGLEATVASKMVLVGNAKLLTKNQIEFPAEIASIPETIVVCAVNGAYAGYILVADAPKEDAKKAIDSLKELGIKNIVMLSGDKQAIVSKLASELNITQAFGDLLPEGKVEHVEKLKTDPTNNIAFVGDGINDAPVLAMSDVGIAMGGLGSDVAIETADVILQTDQPSRIATAIKIGKATRRIVIQNISLAFGVKLVVLILGAGGIATLWEAVFADVGVSLLAILNAVRILKMKY</sequence>
<evidence type="ECO:0000256" key="1">
    <source>
        <dbReference type="ARBA" id="ARBA00004370"/>
    </source>
</evidence>
<keyword evidence="3 8" id="KW-0812">Transmembrane</keyword>
<dbReference type="EC" id="3.6.3.3" evidence="10"/>
<dbReference type="NCBIfam" id="TIGR01512">
    <property type="entry name" value="ATPase-IB2_Cd"/>
    <property type="match status" value="1"/>
</dbReference>
<evidence type="ECO:0000256" key="4">
    <source>
        <dbReference type="ARBA" id="ARBA00022723"/>
    </source>
</evidence>
<comment type="caution">
    <text evidence="10">The sequence shown here is derived from an EMBL/GenBank/DDBJ whole genome shotgun (WGS) entry which is preliminary data.</text>
</comment>
<dbReference type="GO" id="GO:0046872">
    <property type="term" value="F:metal ion binding"/>
    <property type="evidence" value="ECO:0007669"/>
    <property type="project" value="UniProtKB-KW"/>
</dbReference>
<dbReference type="InterPro" id="IPR008250">
    <property type="entry name" value="ATPase_P-typ_transduc_dom_A_sf"/>
</dbReference>
<dbReference type="PROSITE" id="PS50890">
    <property type="entry name" value="PUA"/>
    <property type="match status" value="1"/>
</dbReference>
<evidence type="ECO:0000256" key="2">
    <source>
        <dbReference type="ARBA" id="ARBA00006024"/>
    </source>
</evidence>
<name>A0A644UPV4_9ZZZZ</name>
<comment type="subcellular location">
    <subcellularLocation>
        <location evidence="1">Membrane</location>
    </subcellularLocation>
</comment>
<dbReference type="SFLD" id="SFLDG00002">
    <property type="entry name" value="C1.7:_P-type_atpase_like"/>
    <property type="match status" value="1"/>
</dbReference>
<dbReference type="InterPro" id="IPR023214">
    <property type="entry name" value="HAD_sf"/>
</dbReference>
<dbReference type="Pfam" id="PF00122">
    <property type="entry name" value="E1-E2_ATPase"/>
    <property type="match status" value="1"/>
</dbReference>
<dbReference type="InterPro" id="IPR059000">
    <property type="entry name" value="ATPase_P-type_domA"/>
</dbReference>
<dbReference type="SFLD" id="SFLDS00003">
    <property type="entry name" value="Haloacid_Dehalogenase"/>
    <property type="match status" value="1"/>
</dbReference>
<dbReference type="CDD" id="cd07548">
    <property type="entry name" value="P-type_ATPase-Cd_Zn_Co_like"/>
    <property type="match status" value="1"/>
</dbReference>
<feature type="transmembrane region" description="Helical" evidence="8">
    <location>
        <begin position="24"/>
        <end position="44"/>
    </location>
</feature>
<dbReference type="InterPro" id="IPR023299">
    <property type="entry name" value="ATPase_P-typ_cyto_dom_N"/>
</dbReference>
<dbReference type="InterPro" id="IPR036412">
    <property type="entry name" value="HAD-like_sf"/>
</dbReference>
<dbReference type="Gene3D" id="3.40.1110.10">
    <property type="entry name" value="Calcium-transporting ATPase, cytoplasmic domain N"/>
    <property type="match status" value="1"/>
</dbReference>
<dbReference type="GO" id="GO:0005524">
    <property type="term" value="F:ATP binding"/>
    <property type="evidence" value="ECO:0007669"/>
    <property type="project" value="InterPro"/>
</dbReference>
<feature type="transmembrane region" description="Helical" evidence="8">
    <location>
        <begin position="595"/>
        <end position="617"/>
    </location>
</feature>
<reference evidence="10" key="1">
    <citation type="submission" date="2019-08" db="EMBL/GenBank/DDBJ databases">
        <authorList>
            <person name="Kucharzyk K."/>
            <person name="Murdoch R.W."/>
            <person name="Higgins S."/>
            <person name="Loffler F."/>
        </authorList>
    </citation>
    <scope>NUCLEOTIDE SEQUENCE</scope>
</reference>
<comment type="similarity">
    <text evidence="2">Belongs to the cation transport ATPase (P-type) (TC 3.A.3) family. Type IB subfamily.</text>
</comment>
<evidence type="ECO:0000256" key="3">
    <source>
        <dbReference type="ARBA" id="ARBA00022692"/>
    </source>
</evidence>
<evidence type="ECO:0000256" key="5">
    <source>
        <dbReference type="ARBA" id="ARBA00022967"/>
    </source>
</evidence>
<gene>
    <name evidence="10" type="primary">cadA_9</name>
    <name evidence="10" type="ORF">SDC9_26969</name>
</gene>
<dbReference type="PRINTS" id="PR00119">
    <property type="entry name" value="CATATPASE"/>
</dbReference>
<proteinExistence type="inferred from homology"/>
<dbReference type="InterPro" id="IPR044492">
    <property type="entry name" value="P_typ_ATPase_HD_dom"/>
</dbReference>
<dbReference type="GO" id="GO:0016887">
    <property type="term" value="F:ATP hydrolysis activity"/>
    <property type="evidence" value="ECO:0007669"/>
    <property type="project" value="InterPro"/>
</dbReference>
<evidence type="ECO:0000256" key="6">
    <source>
        <dbReference type="ARBA" id="ARBA00022989"/>
    </source>
</evidence>
<dbReference type="Pfam" id="PF00702">
    <property type="entry name" value="Hydrolase"/>
    <property type="match status" value="1"/>
</dbReference>
<accession>A0A644UPV4</accession>
<evidence type="ECO:0000259" key="9">
    <source>
        <dbReference type="Pfam" id="PF00122"/>
    </source>
</evidence>
<feature type="domain" description="P-type ATPase A" evidence="9">
    <location>
        <begin position="138"/>
        <end position="237"/>
    </location>
</feature>
<dbReference type="PANTHER" id="PTHR48085">
    <property type="entry name" value="CADMIUM/ZINC-TRANSPORTING ATPASE HMA2-RELATED"/>
    <property type="match status" value="1"/>
</dbReference>
<dbReference type="GO" id="GO:0016020">
    <property type="term" value="C:membrane"/>
    <property type="evidence" value="ECO:0007669"/>
    <property type="project" value="UniProtKB-SubCell"/>
</dbReference>
<dbReference type="InterPro" id="IPR018303">
    <property type="entry name" value="ATPase_P-typ_P_site"/>
</dbReference>
<dbReference type="SUPFAM" id="SSF56784">
    <property type="entry name" value="HAD-like"/>
    <property type="match status" value="1"/>
</dbReference>